<accession>A0ABQ1QYX8</accession>
<keyword evidence="1" id="KW-1133">Transmembrane helix</keyword>
<organism evidence="2 3">
    <name type="scientific">Muriicola marianensis</name>
    <dbReference type="NCBI Taxonomy" id="1324801"/>
    <lineage>
        <taxon>Bacteria</taxon>
        <taxon>Pseudomonadati</taxon>
        <taxon>Bacteroidota</taxon>
        <taxon>Flavobacteriia</taxon>
        <taxon>Flavobacteriales</taxon>
        <taxon>Flavobacteriaceae</taxon>
        <taxon>Muriicola</taxon>
    </lineage>
</organism>
<evidence type="ECO:0000313" key="2">
    <source>
        <dbReference type="EMBL" id="GGD48247.1"/>
    </source>
</evidence>
<proteinExistence type="predicted"/>
<dbReference type="EMBL" id="BMFH01000001">
    <property type="protein sequence ID" value="GGD48247.1"/>
    <property type="molecule type" value="Genomic_DNA"/>
</dbReference>
<feature type="transmembrane region" description="Helical" evidence="1">
    <location>
        <begin position="21"/>
        <end position="42"/>
    </location>
</feature>
<evidence type="ECO:0000256" key="1">
    <source>
        <dbReference type="SAM" id="Phobius"/>
    </source>
</evidence>
<comment type="caution">
    <text evidence="2">The sequence shown here is derived from an EMBL/GenBank/DDBJ whole genome shotgun (WGS) entry which is preliminary data.</text>
</comment>
<evidence type="ECO:0000313" key="3">
    <source>
        <dbReference type="Proteomes" id="UP000625780"/>
    </source>
</evidence>
<keyword evidence="1" id="KW-0812">Transmembrane</keyword>
<protein>
    <submittedName>
        <fullName evidence="2">Uncharacterized protein</fullName>
    </submittedName>
</protein>
<name>A0ABQ1QYX8_9FLAO</name>
<reference evidence="3" key="1">
    <citation type="journal article" date="2019" name="Int. J. Syst. Evol. Microbiol.">
        <title>The Global Catalogue of Microorganisms (GCM) 10K type strain sequencing project: providing services to taxonomists for standard genome sequencing and annotation.</title>
        <authorList>
            <consortium name="The Broad Institute Genomics Platform"/>
            <consortium name="The Broad Institute Genome Sequencing Center for Infectious Disease"/>
            <person name="Wu L."/>
            <person name="Ma J."/>
        </authorList>
    </citation>
    <scope>NUCLEOTIDE SEQUENCE [LARGE SCALE GENOMIC DNA]</scope>
    <source>
        <strain evidence="3">CGMCC 1.12606</strain>
    </source>
</reference>
<keyword evidence="1" id="KW-0472">Membrane</keyword>
<gene>
    <name evidence="2" type="ORF">GCM10011361_13810</name>
</gene>
<dbReference type="Proteomes" id="UP000625780">
    <property type="component" value="Unassembled WGS sequence"/>
</dbReference>
<sequence>MFHFFRKIRRDLLDNNQIFKYLKYAIGEIFLVVLGILIALYINNWNNKRIGAENTKLLFKEVSDELVLNIDNIDRVLKYYLEKDPIYFKVLNKKVEPEDYRENDNLFTLLMEWERTTLVDDDFKALLAGKENLTEQQDSIFSELKDLYGKRKVIVDRNNQLMVDAHMNYRDKLVNEQPWYSSFTIVWSINDENFDEVTRYALTNPYYLNQMGEIRHIEGGHYHGMLFFRTKALNLYKRISEMLNIKKDTSLVKDIADFEHVRGVYGRGEVKREISGVNELKYKVFRNDSIIRGFDIHPYSKSYFIGFRQDSKDKDENWMFRTVYGGNGQVIGLIGIQNMREVDGKREILKKIE</sequence>
<keyword evidence="3" id="KW-1185">Reference proteome</keyword>